<gene>
    <name evidence="1" type="ORF">GCM10007923_09220</name>
</gene>
<evidence type="ECO:0000313" key="1">
    <source>
        <dbReference type="EMBL" id="GLR49717.1"/>
    </source>
</evidence>
<sequence>MSRLHSMFSWHIATPKQRSDWFWKFAVAEIIAHRRYLIEEGLHHGDDQPHDFELKAIDSFCDTVIQGEKDDDEALEVAGRLFIAISNAPRGSIPAMILHCHGCGPRVRAALLKDAWLHGKSGSVLALNGGSLSSIVTYFQEVERNDLMAPEEIETLSSLSETVRVFRGAKMKDTVKSTSFALSWSRDYPTARRFALHGHGSGEGVVLAAEIPRDAILALWETSGAEPEVVVNPRRLRKVQIAERIDKAEEFAAWGIAA</sequence>
<organism evidence="1 2">
    <name type="scientific">Shinella yambaruensis</name>
    <dbReference type="NCBI Taxonomy" id="415996"/>
    <lineage>
        <taxon>Bacteria</taxon>
        <taxon>Pseudomonadati</taxon>
        <taxon>Pseudomonadota</taxon>
        <taxon>Alphaproteobacteria</taxon>
        <taxon>Hyphomicrobiales</taxon>
        <taxon>Rhizobiaceae</taxon>
        <taxon>Shinella</taxon>
    </lineage>
</organism>
<comment type="caution">
    <text evidence="1">The sequence shown here is derived from an EMBL/GenBank/DDBJ whole genome shotgun (WGS) entry which is preliminary data.</text>
</comment>
<accession>A0ABQ5ZGG5</accession>
<dbReference type="EMBL" id="BSOP01000005">
    <property type="protein sequence ID" value="GLR49717.1"/>
    <property type="molecule type" value="Genomic_DNA"/>
</dbReference>
<dbReference type="RefSeq" id="WP_244765886.1">
    <property type="nucleotide sequence ID" value="NZ_BSOP01000005.1"/>
</dbReference>
<keyword evidence="2" id="KW-1185">Reference proteome</keyword>
<reference evidence="2" key="1">
    <citation type="journal article" date="2019" name="Int. J. Syst. Evol. Microbiol.">
        <title>The Global Catalogue of Microorganisms (GCM) 10K type strain sequencing project: providing services to taxonomists for standard genome sequencing and annotation.</title>
        <authorList>
            <consortium name="The Broad Institute Genomics Platform"/>
            <consortium name="The Broad Institute Genome Sequencing Center for Infectious Disease"/>
            <person name="Wu L."/>
            <person name="Ma J."/>
        </authorList>
    </citation>
    <scope>NUCLEOTIDE SEQUENCE [LARGE SCALE GENOMIC DNA]</scope>
    <source>
        <strain evidence="2">NBRC 102122</strain>
    </source>
</reference>
<evidence type="ECO:0000313" key="2">
    <source>
        <dbReference type="Proteomes" id="UP001156702"/>
    </source>
</evidence>
<protein>
    <submittedName>
        <fullName evidence="1">Uncharacterized protein</fullName>
    </submittedName>
</protein>
<dbReference type="Proteomes" id="UP001156702">
    <property type="component" value="Unassembled WGS sequence"/>
</dbReference>
<name>A0ABQ5ZGG5_9HYPH</name>
<proteinExistence type="predicted"/>